<sequence>MSRRYFVLPAVLLLSLVTAGPGRADDTVIREFSSGSGPGAVGIVEPGEDADTEGPQAIYAGDRGEIYLLDQLNGRILQFDPSEPSRPPQSLALPEDLRPTDIVVSADTIYTWDGQVRALQATGPADAPTRGLSLTRSGEPPDEAIGSVFAQMGSQPIEAEDGLTRRVGQAAGRGRQVIASHGRGAMTADFSPAADEAGVEINLRPKGSAAAALRLRLQVRSRLGAVEVLDVDRQGRAYVLAENIPTDFSDQASAFVARFAASGALEGVHELPLDSSVAVSRRFVTVTPNGDVYFLRNRKGATDVLGVGFRPLKGAGVIDTGPPRPQLSFADLARRRGANAAVRPLTRARVLETAQAFATIKWRVNRGAYGGDPDSVCSGFNRVRRPGYLHGKADQEVQGIPYCWGCMGSLPQIASNIEHGVKAGNICTRNDPRRDVTGVDCSAFVSASWGLATHFTTIAIPSITKPVSNPFELLPGDALNKPGAHVMLFVRFTPDRKAEVIEASTGGCNGKVCRNVYPLGSLLARGYQPVRYRGLLDAADPTPVATARPGAAAAGAR</sequence>
<keyword evidence="1" id="KW-0732">Signal</keyword>
<dbReference type="EMBL" id="CP157484">
    <property type="protein sequence ID" value="XBO41436.1"/>
    <property type="molecule type" value="Genomic_DNA"/>
</dbReference>
<feature type="chain" id="PRO_5043862636" description="TIGR02594 family protein" evidence="1">
    <location>
        <begin position="25"/>
        <end position="557"/>
    </location>
</feature>
<evidence type="ECO:0000313" key="2">
    <source>
        <dbReference type="EMBL" id="XBO41436.1"/>
    </source>
</evidence>
<accession>A0AAU7JML0</accession>
<name>A0AAU7JML0_9HYPH</name>
<gene>
    <name evidence="2" type="ORF">ABEG18_11975</name>
</gene>
<evidence type="ECO:0000256" key="1">
    <source>
        <dbReference type="SAM" id="SignalP"/>
    </source>
</evidence>
<reference evidence="2" key="1">
    <citation type="submission" date="2024-05" db="EMBL/GenBank/DDBJ databases">
        <authorList>
            <person name="Kim S."/>
            <person name="Heo J."/>
            <person name="Choi H."/>
            <person name="Choi Y."/>
            <person name="Kwon S.-W."/>
            <person name="Kim Y."/>
        </authorList>
    </citation>
    <scope>NUCLEOTIDE SEQUENCE</scope>
    <source>
        <strain evidence="2">KACC 23698</strain>
    </source>
</reference>
<feature type="signal peptide" evidence="1">
    <location>
        <begin position="1"/>
        <end position="24"/>
    </location>
</feature>
<protein>
    <recommendedName>
        <fullName evidence="3">TIGR02594 family protein</fullName>
    </recommendedName>
</protein>
<dbReference type="RefSeq" id="WP_406858290.1">
    <property type="nucleotide sequence ID" value="NZ_CP157484.1"/>
</dbReference>
<proteinExistence type="predicted"/>
<organism evidence="2">
    <name type="scientific">Alsobacter sp. KACC 23698</name>
    <dbReference type="NCBI Taxonomy" id="3149229"/>
    <lineage>
        <taxon>Bacteria</taxon>
        <taxon>Pseudomonadati</taxon>
        <taxon>Pseudomonadota</taxon>
        <taxon>Alphaproteobacteria</taxon>
        <taxon>Hyphomicrobiales</taxon>
        <taxon>Alsobacteraceae</taxon>
        <taxon>Alsobacter</taxon>
    </lineage>
</organism>
<evidence type="ECO:0008006" key="3">
    <source>
        <dbReference type="Google" id="ProtNLM"/>
    </source>
</evidence>
<dbReference type="AlphaFoldDB" id="A0AAU7JML0"/>